<dbReference type="RefSeq" id="WP_259625143.1">
    <property type="nucleotide sequence ID" value="NZ_JANYMP010000010.1"/>
</dbReference>
<name>A0A9X2VNF8_9PSEU</name>
<proteinExistence type="predicted"/>
<sequence length="176" mass="19024">MGHISEVLDRLRQAASDGRIDLVVTERAPGAPVLVGPPGYTTLLAEHGCVSCHREYAGVTVRFAVVDEKGVEALNGDLVHPPRPGMSTAHLLAFAEAGDDAAWCFDITEETCPVYYVHRAEPKARRADTGAWENPADAAPDFPSFDAWFDALADAFTAANPPRWFPYLGEPGLTFT</sequence>
<gene>
    <name evidence="1" type="ORF">NZH93_22560</name>
</gene>
<dbReference type="EMBL" id="JANYMP010000010">
    <property type="protein sequence ID" value="MCS7479652.1"/>
    <property type="molecule type" value="Genomic_DNA"/>
</dbReference>
<evidence type="ECO:0000313" key="2">
    <source>
        <dbReference type="Proteomes" id="UP001141259"/>
    </source>
</evidence>
<organism evidence="1 2">
    <name type="scientific">Umezawaea endophytica</name>
    <dbReference type="NCBI Taxonomy" id="1654476"/>
    <lineage>
        <taxon>Bacteria</taxon>
        <taxon>Bacillati</taxon>
        <taxon>Actinomycetota</taxon>
        <taxon>Actinomycetes</taxon>
        <taxon>Pseudonocardiales</taxon>
        <taxon>Pseudonocardiaceae</taxon>
        <taxon>Umezawaea</taxon>
    </lineage>
</organism>
<dbReference type="Proteomes" id="UP001141259">
    <property type="component" value="Unassembled WGS sequence"/>
</dbReference>
<reference evidence="1" key="1">
    <citation type="submission" date="2022-08" db="EMBL/GenBank/DDBJ databases">
        <authorList>
            <person name="Tistechok S."/>
            <person name="Samborskyy M."/>
            <person name="Roman I."/>
        </authorList>
    </citation>
    <scope>NUCLEOTIDE SEQUENCE</scope>
    <source>
        <strain evidence="1">DSM 103496</strain>
    </source>
</reference>
<protein>
    <submittedName>
        <fullName evidence="1">Uncharacterized protein</fullName>
    </submittedName>
</protein>
<dbReference type="AlphaFoldDB" id="A0A9X2VNF8"/>
<keyword evidence="2" id="KW-1185">Reference proteome</keyword>
<comment type="caution">
    <text evidence="1">The sequence shown here is derived from an EMBL/GenBank/DDBJ whole genome shotgun (WGS) entry which is preliminary data.</text>
</comment>
<accession>A0A9X2VNF8</accession>
<evidence type="ECO:0000313" key="1">
    <source>
        <dbReference type="EMBL" id="MCS7479652.1"/>
    </source>
</evidence>